<protein>
    <submittedName>
        <fullName evidence="2">Uncharacterized protein</fullName>
    </submittedName>
</protein>
<gene>
    <name evidence="2" type="ORF">POPTR_001G387800</name>
</gene>
<name>B9N8W4_POPTR</name>
<keyword evidence="3" id="KW-1185">Reference proteome</keyword>
<sequence>MARLATLALILVLVSFSHSPEARKLLEGTLVLNRLSKGASPRGEGNPITSSASRKLTTLHLAETERFLLAAPSPGIGN</sequence>
<proteinExistence type="predicted"/>
<dbReference type="Proteomes" id="UP000006729">
    <property type="component" value="Chromosome 1"/>
</dbReference>
<organism evidence="2 3">
    <name type="scientific">Populus trichocarpa</name>
    <name type="common">Western balsam poplar</name>
    <name type="synonym">Populus balsamifera subsp. trichocarpa</name>
    <dbReference type="NCBI Taxonomy" id="3694"/>
    <lineage>
        <taxon>Eukaryota</taxon>
        <taxon>Viridiplantae</taxon>
        <taxon>Streptophyta</taxon>
        <taxon>Embryophyta</taxon>
        <taxon>Tracheophyta</taxon>
        <taxon>Spermatophyta</taxon>
        <taxon>Magnoliopsida</taxon>
        <taxon>eudicotyledons</taxon>
        <taxon>Gunneridae</taxon>
        <taxon>Pentapetalae</taxon>
        <taxon>rosids</taxon>
        <taxon>fabids</taxon>
        <taxon>Malpighiales</taxon>
        <taxon>Salicaceae</taxon>
        <taxon>Saliceae</taxon>
        <taxon>Populus</taxon>
    </lineage>
</organism>
<evidence type="ECO:0000313" key="2">
    <source>
        <dbReference type="EMBL" id="PNT59060.1"/>
    </source>
</evidence>
<keyword evidence="1" id="KW-0732">Signal</keyword>
<evidence type="ECO:0000256" key="1">
    <source>
        <dbReference type="SAM" id="SignalP"/>
    </source>
</evidence>
<dbReference type="EMBL" id="CM009290">
    <property type="protein sequence ID" value="PNT59060.1"/>
    <property type="molecule type" value="Genomic_DNA"/>
</dbReference>
<feature type="chain" id="PRO_5030166610" evidence="1">
    <location>
        <begin position="23"/>
        <end position="78"/>
    </location>
</feature>
<accession>B9N8W4</accession>
<dbReference type="HOGENOM" id="CLU_2626544_0_0_1"/>
<feature type="signal peptide" evidence="1">
    <location>
        <begin position="1"/>
        <end position="22"/>
    </location>
</feature>
<dbReference type="InParanoid" id="B9N8W4"/>
<reference evidence="2 3" key="1">
    <citation type="journal article" date="2006" name="Science">
        <title>The genome of black cottonwood, Populus trichocarpa (Torr. &amp; Gray).</title>
        <authorList>
            <person name="Tuskan G.A."/>
            <person name="Difazio S."/>
            <person name="Jansson S."/>
            <person name="Bohlmann J."/>
            <person name="Grigoriev I."/>
            <person name="Hellsten U."/>
            <person name="Putnam N."/>
            <person name="Ralph S."/>
            <person name="Rombauts S."/>
            <person name="Salamov A."/>
            <person name="Schein J."/>
            <person name="Sterck L."/>
            <person name="Aerts A."/>
            <person name="Bhalerao R.R."/>
            <person name="Bhalerao R.P."/>
            <person name="Blaudez D."/>
            <person name="Boerjan W."/>
            <person name="Brun A."/>
            <person name="Brunner A."/>
            <person name="Busov V."/>
            <person name="Campbell M."/>
            <person name="Carlson J."/>
            <person name="Chalot M."/>
            <person name="Chapman J."/>
            <person name="Chen G.L."/>
            <person name="Cooper D."/>
            <person name="Coutinho P.M."/>
            <person name="Couturier J."/>
            <person name="Covert S."/>
            <person name="Cronk Q."/>
            <person name="Cunningham R."/>
            <person name="Davis J."/>
            <person name="Degroeve S."/>
            <person name="Dejardin A."/>
            <person name="Depamphilis C."/>
            <person name="Detter J."/>
            <person name="Dirks B."/>
            <person name="Dubchak I."/>
            <person name="Duplessis S."/>
            <person name="Ehlting J."/>
            <person name="Ellis B."/>
            <person name="Gendler K."/>
            <person name="Goodstein D."/>
            <person name="Gribskov M."/>
            <person name="Grimwood J."/>
            <person name="Groover A."/>
            <person name="Gunter L."/>
            <person name="Hamberger B."/>
            <person name="Heinze B."/>
            <person name="Helariutta Y."/>
            <person name="Henrissat B."/>
            <person name="Holligan D."/>
            <person name="Holt R."/>
            <person name="Huang W."/>
            <person name="Islam-Faridi N."/>
            <person name="Jones S."/>
            <person name="Jones-Rhoades M."/>
            <person name="Jorgensen R."/>
            <person name="Joshi C."/>
            <person name="Kangasjarvi J."/>
            <person name="Karlsson J."/>
            <person name="Kelleher C."/>
            <person name="Kirkpatrick R."/>
            <person name="Kirst M."/>
            <person name="Kohler A."/>
            <person name="Kalluri U."/>
            <person name="Larimer F."/>
            <person name="Leebens-Mack J."/>
            <person name="Leple J.C."/>
            <person name="Locascio P."/>
            <person name="Lou Y."/>
            <person name="Lucas S."/>
            <person name="Martin F."/>
            <person name="Montanini B."/>
            <person name="Napoli C."/>
            <person name="Nelson D.R."/>
            <person name="Nelson C."/>
            <person name="Nieminen K."/>
            <person name="Nilsson O."/>
            <person name="Pereda V."/>
            <person name="Peter G."/>
            <person name="Philippe R."/>
            <person name="Pilate G."/>
            <person name="Poliakov A."/>
            <person name="Razumovskaya J."/>
            <person name="Richardson P."/>
            <person name="Rinaldi C."/>
            <person name="Ritland K."/>
            <person name="Rouze P."/>
            <person name="Ryaboy D."/>
            <person name="Schmutz J."/>
            <person name="Schrader J."/>
            <person name="Segerman B."/>
            <person name="Shin H."/>
            <person name="Siddiqui A."/>
            <person name="Sterky F."/>
            <person name="Terry A."/>
            <person name="Tsai C.J."/>
            <person name="Uberbacher E."/>
            <person name="Unneberg P."/>
            <person name="Vahala J."/>
            <person name="Wall K."/>
            <person name="Wessler S."/>
            <person name="Yang G."/>
            <person name="Yin T."/>
            <person name="Douglas C."/>
            <person name="Marra M."/>
            <person name="Sandberg G."/>
            <person name="Van de Peer Y."/>
            <person name="Rokhsar D."/>
        </authorList>
    </citation>
    <scope>NUCLEOTIDE SEQUENCE [LARGE SCALE GENOMIC DNA]</scope>
    <source>
        <strain evidence="3">cv. Nisqually</strain>
    </source>
</reference>
<dbReference type="AlphaFoldDB" id="B9N8W4"/>
<evidence type="ECO:0000313" key="3">
    <source>
        <dbReference type="Proteomes" id="UP000006729"/>
    </source>
</evidence>